<dbReference type="InterPro" id="IPR054075">
    <property type="entry name" value="Gp53-like_C"/>
</dbReference>
<dbReference type="Proteomes" id="UP000663946">
    <property type="component" value="Chromosome 1"/>
</dbReference>
<sequence length="310" mass="32000">MAVKLANNAFSTLAASVTSAATSLSIQAADAGKFPVLAAGDWHPATIIDSSGNMEIVRVTARASNVLTVQRAQEATTAKAFSAGSRIDVRLTAAVIASLPKDKQDIGLGNADNTADIDKPISTLQGEALNARVRVDAAQGLSAAEKTQGRGNIDAQQSGASLELMRPVAPAANKFLYFPTAASAALADLSAFARTILDDTSGAAVFATIGATQSLSQTGWVKLPNGLIIQWGRVDATGGNLAIAFPMAFPNEVFSASVVCLNSPSDNITAYYCWADSLNVGTMNVRGRFMINGGTVGAMTLSLSYIAIGR</sequence>
<organism evidence="3 4">
    <name type="scientific">Agrobacterium tumefaciens</name>
    <dbReference type="NCBI Taxonomy" id="358"/>
    <lineage>
        <taxon>Bacteria</taxon>
        <taxon>Pseudomonadati</taxon>
        <taxon>Pseudomonadota</taxon>
        <taxon>Alphaproteobacteria</taxon>
        <taxon>Hyphomicrobiales</taxon>
        <taxon>Rhizobiaceae</taxon>
        <taxon>Rhizobium/Agrobacterium group</taxon>
        <taxon>Agrobacterium</taxon>
        <taxon>Agrobacterium tumefaciens complex</taxon>
    </lineage>
</organism>
<evidence type="ECO:0000259" key="2">
    <source>
        <dbReference type="Pfam" id="PF21882"/>
    </source>
</evidence>
<dbReference type="RefSeq" id="WP_162695719.1">
    <property type="nucleotide sequence ID" value="NZ_CP049216.1"/>
</dbReference>
<dbReference type="Pfam" id="PF21882">
    <property type="entry name" value="Gp53-like_C"/>
    <property type="match status" value="1"/>
</dbReference>
<protein>
    <recommendedName>
        <fullName evidence="2">Putative tail fiber protein gp53-like C-terminal domain-containing protein</fullName>
    </recommendedName>
</protein>
<name>A0AAJ4N0N0_AGRTU</name>
<evidence type="ECO:0000256" key="1">
    <source>
        <dbReference type="SAM" id="SignalP"/>
    </source>
</evidence>
<dbReference type="AlphaFoldDB" id="A0AAJ4N0N0"/>
<dbReference type="Gene3D" id="2.60.40.3940">
    <property type="match status" value="1"/>
</dbReference>
<feature type="domain" description="Putative tail fiber protein gp53-like C-terminal" evidence="2">
    <location>
        <begin position="222"/>
        <end position="310"/>
    </location>
</feature>
<proteinExistence type="predicted"/>
<reference evidence="3" key="1">
    <citation type="submission" date="2020-02" db="EMBL/GenBank/DDBJ databases">
        <title>Unexpected conservation and global transmission of agrobacterial virulence plasmids.</title>
        <authorList>
            <person name="Weisberg A.J."/>
            <person name="Davis E.W. II"/>
            <person name="Tabima J.R."/>
            <person name="Belcher M.S."/>
            <person name="Miller M."/>
            <person name="Kuo C.-H."/>
            <person name="Loper J.E."/>
            <person name="Grunwald N.J."/>
            <person name="Putnam M.L."/>
            <person name="Chang J.H."/>
        </authorList>
    </citation>
    <scope>NUCLEOTIDE SEQUENCE</scope>
    <source>
        <strain evidence="3">Q15/94</strain>
    </source>
</reference>
<evidence type="ECO:0000313" key="4">
    <source>
        <dbReference type="Proteomes" id="UP000663946"/>
    </source>
</evidence>
<keyword evidence="1" id="KW-0732">Signal</keyword>
<accession>A0AAJ4N0N0</accession>
<dbReference type="EMBL" id="CP049216">
    <property type="protein sequence ID" value="QTG13054.1"/>
    <property type="molecule type" value="Genomic_DNA"/>
</dbReference>
<evidence type="ECO:0000313" key="3">
    <source>
        <dbReference type="EMBL" id="QTG13054.1"/>
    </source>
</evidence>
<gene>
    <name evidence="3" type="ORF">G6M86_07280</name>
</gene>
<feature type="signal peptide" evidence="1">
    <location>
        <begin position="1"/>
        <end position="20"/>
    </location>
</feature>
<feature type="chain" id="PRO_5042598624" description="Putative tail fiber protein gp53-like C-terminal domain-containing protein" evidence="1">
    <location>
        <begin position="21"/>
        <end position="310"/>
    </location>
</feature>